<accession>A0A9W6V6X6</accession>
<dbReference type="Proteomes" id="UP001165042">
    <property type="component" value="Unassembled WGS sequence"/>
</dbReference>
<reference evidence="1" key="1">
    <citation type="submission" date="2023-02" db="EMBL/GenBank/DDBJ databases">
        <title>Actinokineospora globicatena NBRC 15670.</title>
        <authorList>
            <person name="Ichikawa N."/>
            <person name="Sato H."/>
            <person name="Tonouchi N."/>
        </authorList>
    </citation>
    <scope>NUCLEOTIDE SEQUENCE</scope>
    <source>
        <strain evidence="1">NBRC 15670</strain>
    </source>
</reference>
<protein>
    <submittedName>
        <fullName evidence="1">Uncharacterized protein</fullName>
    </submittedName>
</protein>
<dbReference type="EMBL" id="BSSD01000004">
    <property type="protein sequence ID" value="GLW92090.1"/>
    <property type="molecule type" value="Genomic_DNA"/>
</dbReference>
<organism evidence="1 2">
    <name type="scientific">Actinokineospora globicatena</name>
    <dbReference type="NCBI Taxonomy" id="103729"/>
    <lineage>
        <taxon>Bacteria</taxon>
        <taxon>Bacillati</taxon>
        <taxon>Actinomycetota</taxon>
        <taxon>Actinomycetes</taxon>
        <taxon>Pseudonocardiales</taxon>
        <taxon>Pseudonocardiaceae</taxon>
        <taxon>Actinokineospora</taxon>
    </lineage>
</organism>
<comment type="caution">
    <text evidence="1">The sequence shown here is derived from an EMBL/GenBank/DDBJ whole genome shotgun (WGS) entry which is preliminary data.</text>
</comment>
<sequence length="134" mass="13989">MDNAGIGGAYDHVRYHPADQTFVRGTATGQVYTFAGGAPIYVSNWAAVGGERPAVDVDQAALDGAGTSGPYGHARAHPADGTTLTTLDDRYWEVVGGVARRVPPGDFSYTLVDLLAVLNAGQPGQWSHLTGYVA</sequence>
<name>A0A9W6V6X6_9PSEU</name>
<keyword evidence="2" id="KW-1185">Reference proteome</keyword>
<gene>
    <name evidence="1" type="ORF">Aglo03_29060</name>
</gene>
<proteinExistence type="predicted"/>
<evidence type="ECO:0000313" key="1">
    <source>
        <dbReference type="EMBL" id="GLW92090.1"/>
    </source>
</evidence>
<evidence type="ECO:0000313" key="2">
    <source>
        <dbReference type="Proteomes" id="UP001165042"/>
    </source>
</evidence>
<dbReference type="AlphaFoldDB" id="A0A9W6V6X6"/>